<proteinExistence type="predicted"/>
<keyword evidence="1" id="KW-0614">Plasmid</keyword>
<reference evidence="1 2" key="1">
    <citation type="submission" date="2017-06" db="EMBL/GenBank/DDBJ databases">
        <title>Genome sequencing of cyanobaciteial culture collection at National Institute for Environmental Studies (NIES).</title>
        <authorList>
            <person name="Hirose Y."/>
            <person name="Shimura Y."/>
            <person name="Fujisawa T."/>
            <person name="Nakamura Y."/>
            <person name="Kawachi M."/>
        </authorList>
    </citation>
    <scope>NUCLEOTIDE SEQUENCE [LARGE SCALE GENOMIC DNA]</scope>
    <source>
        <strain evidence="1 2">NIES-2135</strain>
        <plasmid evidence="2">Plasmid Plasmid1 dna</plasmid>
    </source>
</reference>
<dbReference type="Proteomes" id="UP000217895">
    <property type="component" value="Plasmid Plasmid1 dna"/>
</dbReference>
<evidence type="ECO:0000313" key="2">
    <source>
        <dbReference type="Proteomes" id="UP000217895"/>
    </source>
</evidence>
<sequence>MTRQDGSDYLGIPLLRLNAIAEALGVPYDAMELDETLIEEIGAIAIYMNEHGVSNPATAVQAVHLNRNAASMPETFGAQTNHEADMETVHQDVANRFVMIQVATNIGLGMAIQNGGVDPKYLTPEHRQALEDSQNFTRSMVNQRFKGVTTFLGQVAKGTRQLEMPVVPTSARVISQASDSGS</sequence>
<dbReference type="EMBL" id="AP018204">
    <property type="protein sequence ID" value="BAY59285.1"/>
    <property type="molecule type" value="Genomic_DNA"/>
</dbReference>
<organism evidence="1 2">
    <name type="scientific">Leptolyngbya boryana NIES-2135</name>
    <dbReference type="NCBI Taxonomy" id="1973484"/>
    <lineage>
        <taxon>Bacteria</taxon>
        <taxon>Bacillati</taxon>
        <taxon>Cyanobacteriota</taxon>
        <taxon>Cyanophyceae</taxon>
        <taxon>Leptolyngbyales</taxon>
        <taxon>Leptolyngbyaceae</taxon>
        <taxon>Leptolyngbya group</taxon>
        <taxon>Leptolyngbya</taxon>
    </lineage>
</organism>
<accession>A0A1Z4JR96</accession>
<name>A0A1Z4JR96_LEPBY</name>
<gene>
    <name evidence="1" type="ORF">NIES2135_61620</name>
</gene>
<protein>
    <submittedName>
        <fullName evidence="1">Uncharacterized protein</fullName>
    </submittedName>
</protein>
<evidence type="ECO:0000313" key="1">
    <source>
        <dbReference type="EMBL" id="BAY59285.1"/>
    </source>
</evidence>
<keyword evidence="2" id="KW-1185">Reference proteome</keyword>
<dbReference type="AlphaFoldDB" id="A0A1Z4JR96"/>
<geneLocation type="plasmid" evidence="1">
    <name>plasmid1</name>
</geneLocation>